<dbReference type="EMBL" id="MOXJ01000040">
    <property type="protein sequence ID" value="PDO09429.1"/>
    <property type="molecule type" value="Genomic_DNA"/>
</dbReference>
<dbReference type="Proteomes" id="UP000243688">
    <property type="component" value="Unassembled WGS sequence"/>
</dbReference>
<proteinExistence type="predicted"/>
<gene>
    <name evidence="1" type="ORF">BLM47_12655</name>
</gene>
<dbReference type="GO" id="GO:0005829">
    <property type="term" value="C:cytosol"/>
    <property type="evidence" value="ECO:0007669"/>
    <property type="project" value="TreeGrafter"/>
</dbReference>
<dbReference type="Gene3D" id="3.40.50.1000">
    <property type="entry name" value="HAD superfamily/HAD-like"/>
    <property type="match status" value="2"/>
</dbReference>
<evidence type="ECO:0008006" key="3">
    <source>
        <dbReference type="Google" id="ProtNLM"/>
    </source>
</evidence>
<reference evidence="1 2" key="1">
    <citation type="submission" date="2016-12" db="EMBL/GenBank/DDBJ databases">
        <title>Candidatus Reconcilibacillus cellulovorans genome.</title>
        <authorList>
            <person name="Kolinko S."/>
            <person name="Wu Y.-W."/>
            <person name="Tachea F."/>
            <person name="Denzel E."/>
            <person name="Hiras J."/>
            <person name="Baecker N."/>
            <person name="Chan L.J."/>
            <person name="Eichorst S.A."/>
            <person name="Frey D."/>
            <person name="Adams P.D."/>
            <person name="Pray T."/>
            <person name="Tanjore D."/>
            <person name="Petzold C.J."/>
            <person name="Gladden J.M."/>
            <person name="Simmons B.A."/>
            <person name="Singer S.W."/>
        </authorList>
    </citation>
    <scope>NUCLEOTIDE SEQUENCE [LARGE SCALE GENOMIC DNA]</scope>
    <source>
        <strain evidence="1">JTherm</strain>
    </source>
</reference>
<sequence length="240" mass="26316">MDGTLLDDDKRISRENRLWIARARETGVVVCLATGRGMHSLLPYAEELGLDGPFVAANGGEVWRSRAELLARRPLDRHDVSWLRGLAVRHRLRYWAYASDGVYDAEHWPLAAGRHVWLKFGVWATDGHVREMLREKAKRRGTLEVTNSHPLNLEFNARGVSKAAGLRLVCEAFGIAMDEVVAVGDSLNDVAMIREAGLGVAMGNAQPEVLAAADVVTASNAEDGVARVIREFVLGGARRG</sequence>
<comment type="caution">
    <text evidence="1">The sequence shown here is derived from an EMBL/GenBank/DDBJ whole genome shotgun (WGS) entry which is preliminary data.</text>
</comment>
<evidence type="ECO:0000313" key="1">
    <source>
        <dbReference type="EMBL" id="PDO09429.1"/>
    </source>
</evidence>
<dbReference type="InterPro" id="IPR036412">
    <property type="entry name" value="HAD-like_sf"/>
</dbReference>
<dbReference type="InterPro" id="IPR023214">
    <property type="entry name" value="HAD_sf"/>
</dbReference>
<accession>A0A2A6DY11</accession>
<dbReference type="PANTHER" id="PTHR10000:SF55">
    <property type="entry name" value="5-AMINO-6-(5-PHOSPHO-D-RIBITYLAMINO)URACIL PHOSPHATASE YCSE"/>
    <property type="match status" value="1"/>
</dbReference>
<organism evidence="1 2">
    <name type="scientific">Candidatus Reconcilbacillus cellulovorans</name>
    <dbReference type="NCBI Taxonomy" id="1906605"/>
    <lineage>
        <taxon>Bacteria</taxon>
        <taxon>Bacillati</taxon>
        <taxon>Bacillota</taxon>
        <taxon>Bacilli</taxon>
        <taxon>Bacillales</taxon>
        <taxon>Paenibacillaceae</taxon>
        <taxon>Candidatus Reconcilbacillus</taxon>
    </lineage>
</organism>
<dbReference type="PANTHER" id="PTHR10000">
    <property type="entry name" value="PHOSPHOSERINE PHOSPHATASE"/>
    <property type="match status" value="1"/>
</dbReference>
<protein>
    <recommendedName>
        <fullName evidence="3">Phosphoglycolate phosphatase</fullName>
    </recommendedName>
</protein>
<dbReference type="GO" id="GO:0016791">
    <property type="term" value="F:phosphatase activity"/>
    <property type="evidence" value="ECO:0007669"/>
    <property type="project" value="TreeGrafter"/>
</dbReference>
<dbReference type="GO" id="GO:0000287">
    <property type="term" value="F:magnesium ion binding"/>
    <property type="evidence" value="ECO:0007669"/>
    <property type="project" value="TreeGrafter"/>
</dbReference>
<dbReference type="SUPFAM" id="SSF56784">
    <property type="entry name" value="HAD-like"/>
    <property type="match status" value="1"/>
</dbReference>
<dbReference type="CDD" id="cd07516">
    <property type="entry name" value="HAD_Pase"/>
    <property type="match status" value="1"/>
</dbReference>
<name>A0A2A6DY11_9BACL</name>
<dbReference type="PROSITE" id="PS01229">
    <property type="entry name" value="COF_2"/>
    <property type="match status" value="1"/>
</dbReference>
<dbReference type="Pfam" id="PF08282">
    <property type="entry name" value="Hydrolase_3"/>
    <property type="match status" value="2"/>
</dbReference>
<evidence type="ECO:0000313" key="2">
    <source>
        <dbReference type="Proteomes" id="UP000243688"/>
    </source>
</evidence>
<dbReference type="AlphaFoldDB" id="A0A2A6DY11"/>
<dbReference type="Gene3D" id="3.30.1240.10">
    <property type="match status" value="2"/>
</dbReference>